<gene>
    <name evidence="3" type="ORF">SAMN05421848_1148</name>
</gene>
<dbReference type="Pfam" id="PF26398">
    <property type="entry name" value="Cap2_linker"/>
    <property type="match status" value="1"/>
</dbReference>
<dbReference type="Pfam" id="PF00899">
    <property type="entry name" value="ThiF"/>
    <property type="match status" value="1"/>
</dbReference>
<protein>
    <submittedName>
        <fullName evidence="3">ThiF family protein</fullName>
    </submittedName>
</protein>
<evidence type="ECO:0000259" key="2">
    <source>
        <dbReference type="Pfam" id="PF26398"/>
    </source>
</evidence>
<dbReference type="EMBL" id="FOLY01000002">
    <property type="protein sequence ID" value="SFC33972.1"/>
    <property type="molecule type" value="Genomic_DNA"/>
</dbReference>
<reference evidence="4" key="1">
    <citation type="submission" date="2016-10" db="EMBL/GenBank/DDBJ databases">
        <authorList>
            <person name="Varghese N."/>
            <person name="Submissions S."/>
        </authorList>
    </citation>
    <scope>NUCLEOTIDE SEQUENCE [LARGE SCALE GENOMIC DNA]</scope>
    <source>
        <strain evidence="4">DSM 23439</strain>
    </source>
</reference>
<dbReference type="InterPro" id="IPR045886">
    <property type="entry name" value="ThiF/MoeB/HesA"/>
</dbReference>
<feature type="domain" description="THIF-type NAD/FAD binding fold" evidence="1">
    <location>
        <begin position="371"/>
        <end position="481"/>
    </location>
</feature>
<organism evidence="3 4">
    <name type="scientific">Kushneria avicenniae</name>
    <dbReference type="NCBI Taxonomy" id="402385"/>
    <lineage>
        <taxon>Bacteria</taxon>
        <taxon>Pseudomonadati</taxon>
        <taxon>Pseudomonadota</taxon>
        <taxon>Gammaproteobacteria</taxon>
        <taxon>Oceanospirillales</taxon>
        <taxon>Halomonadaceae</taxon>
        <taxon>Kushneria</taxon>
    </lineage>
</organism>
<dbReference type="GO" id="GO:0008641">
    <property type="term" value="F:ubiquitin-like modifier activating enzyme activity"/>
    <property type="evidence" value="ECO:0007669"/>
    <property type="project" value="InterPro"/>
</dbReference>
<evidence type="ECO:0000313" key="4">
    <source>
        <dbReference type="Proteomes" id="UP000199046"/>
    </source>
</evidence>
<dbReference type="InterPro" id="IPR000594">
    <property type="entry name" value="ThiF_NAD_FAD-bd"/>
</dbReference>
<dbReference type="InterPro" id="IPR058964">
    <property type="entry name" value="Cap2_linker"/>
</dbReference>
<dbReference type="STRING" id="402385.SAMN05421848_1148"/>
<proteinExistence type="predicted"/>
<dbReference type="Proteomes" id="UP000199046">
    <property type="component" value="Unassembled WGS sequence"/>
</dbReference>
<dbReference type="InterPro" id="IPR035985">
    <property type="entry name" value="Ubiquitin-activating_enz"/>
</dbReference>
<dbReference type="SUPFAM" id="SSF69572">
    <property type="entry name" value="Activating enzymes of the ubiquitin-like proteins"/>
    <property type="match status" value="1"/>
</dbReference>
<dbReference type="RefSeq" id="WP_090131624.1">
    <property type="nucleotide sequence ID" value="NZ_FOLY01000002.1"/>
</dbReference>
<dbReference type="AlphaFoldDB" id="A0A1I1IE56"/>
<evidence type="ECO:0000259" key="1">
    <source>
        <dbReference type="Pfam" id="PF00899"/>
    </source>
</evidence>
<keyword evidence="4" id="KW-1185">Reference proteome</keyword>
<dbReference type="OrthoDB" id="6172929at2"/>
<name>A0A1I1IE56_9GAMM</name>
<evidence type="ECO:0000313" key="3">
    <source>
        <dbReference type="EMBL" id="SFC33972.1"/>
    </source>
</evidence>
<dbReference type="PANTHER" id="PTHR43267">
    <property type="entry name" value="TRNA THREONYLCARBAMOYLADENOSINE DEHYDRATASE"/>
    <property type="match status" value="1"/>
</dbReference>
<sequence length="616" mass="69202">MVDEAPRSIRVALNRLLGAPGIALDSHPEFISAESAWAVRLRLTSPQSSDFVPEQTRWVILIDGSYPAGRIRIFPAQDGGIIHTFPHQDRNVVSTSNHATWRTGKLCLDSPSQRLGRIAGGPEPKYDVEQRLRWHVERCLAWLEVAANDQLMVGDEPFEVPQCPFDLINPCFKVIHDEDENSWEAWGKHVGHYGEVHWSAIPNLDKTIVAEKFFDTRGDWIRSCRRGYQSSENPWIGYWWLWPSPIVTPPWHTPGTWAELRRAGARLNVDVDGFFRWMVHQARGKEDVIILLGYPIPSRWNGAPVEVHWQAISSPEIPKNTKPMKGFRDNMRGRYERLRWEFFSGGKKLSYLTTENWHPDRLQARGRLHAEVRKRSVALIGAGALGSAVAELLVRGGVAEIIIIDHDDLKAGNLVRHTLTGEALGHNKAEAVAARLQAAAPMSQVKSLAKPLPQDHALQTLLEPFDIVLDCTGDDDVLRRLDAAWWSVPRLFLSASLGFSAARLFLFRAHACCFPLEEFTGAVEPWLEEERTKWTAGGETLEGAGCWSPLFPARSDDVWLAAVATVKYLERAEMGMLPEGLRVLEQRFDEGLAGYQLAELEGACDDSSSYTLEPGQ</sequence>
<dbReference type="Gene3D" id="3.40.50.720">
    <property type="entry name" value="NAD(P)-binding Rossmann-like Domain"/>
    <property type="match status" value="1"/>
</dbReference>
<feature type="domain" description="Cap2 central linker" evidence="2">
    <location>
        <begin position="149"/>
        <end position="357"/>
    </location>
</feature>
<dbReference type="GO" id="GO:0061504">
    <property type="term" value="P:cyclic threonylcarbamoyladenosine biosynthetic process"/>
    <property type="evidence" value="ECO:0007669"/>
    <property type="project" value="TreeGrafter"/>
</dbReference>
<dbReference type="GO" id="GO:0061503">
    <property type="term" value="F:tRNA threonylcarbamoyladenosine dehydratase"/>
    <property type="evidence" value="ECO:0007669"/>
    <property type="project" value="TreeGrafter"/>
</dbReference>
<accession>A0A1I1IE56</accession>
<dbReference type="PANTHER" id="PTHR43267:SF1">
    <property type="entry name" value="TRNA THREONYLCARBAMOYLADENOSINE DEHYDRATASE"/>
    <property type="match status" value="1"/>
</dbReference>